<evidence type="ECO:0000256" key="1">
    <source>
        <dbReference type="ARBA" id="ARBA00004613"/>
    </source>
</evidence>
<gene>
    <name evidence="6" type="primary">PLA2G3</name>
</gene>
<dbReference type="Ensembl" id="ENSSHBT00005009111.1">
    <property type="protein sequence ID" value="ENSSHBP00005007582.1"/>
    <property type="gene ID" value="ENSSHBG00005006613.1"/>
</dbReference>
<keyword evidence="2" id="KW-0964">Secreted</keyword>
<dbReference type="GO" id="GO:0004623">
    <property type="term" value="F:phospholipase A2 activity"/>
    <property type="evidence" value="ECO:0007669"/>
    <property type="project" value="InterPro"/>
</dbReference>
<dbReference type="PROSITE" id="PS00118">
    <property type="entry name" value="PA2_HIS"/>
    <property type="match status" value="1"/>
</dbReference>
<dbReference type="GeneTree" id="ENSGT00940000161662"/>
<dbReference type="InterPro" id="IPR036444">
    <property type="entry name" value="PLipase_A2_dom_sf"/>
</dbReference>
<dbReference type="Gene3D" id="1.20.90.10">
    <property type="entry name" value="Phospholipase A2 domain"/>
    <property type="match status" value="2"/>
</dbReference>
<dbReference type="InterPro" id="IPR016090">
    <property type="entry name" value="PLA2-like_dom"/>
</dbReference>
<keyword evidence="4" id="KW-0732">Signal</keyword>
<evidence type="ECO:0000313" key="7">
    <source>
        <dbReference type="Proteomes" id="UP000472266"/>
    </source>
</evidence>
<evidence type="ECO:0000256" key="4">
    <source>
        <dbReference type="SAM" id="SignalP"/>
    </source>
</evidence>
<accession>A0A672U2A5</accession>
<feature type="region of interest" description="Disordered" evidence="3">
    <location>
        <begin position="149"/>
        <end position="168"/>
    </location>
</feature>
<organism evidence="6 7">
    <name type="scientific">Strigops habroptila</name>
    <name type="common">Kakapo</name>
    <dbReference type="NCBI Taxonomy" id="2489341"/>
    <lineage>
        <taxon>Eukaryota</taxon>
        <taxon>Metazoa</taxon>
        <taxon>Chordata</taxon>
        <taxon>Craniata</taxon>
        <taxon>Vertebrata</taxon>
        <taxon>Euteleostomi</taxon>
        <taxon>Archelosauria</taxon>
        <taxon>Archosauria</taxon>
        <taxon>Dinosauria</taxon>
        <taxon>Saurischia</taxon>
        <taxon>Theropoda</taxon>
        <taxon>Coelurosauria</taxon>
        <taxon>Aves</taxon>
        <taxon>Neognathae</taxon>
        <taxon>Neoaves</taxon>
        <taxon>Telluraves</taxon>
        <taxon>Australaves</taxon>
        <taxon>Psittaciformes</taxon>
        <taxon>Psittacidae</taxon>
        <taxon>Strigops</taxon>
    </lineage>
</organism>
<feature type="signal peptide" evidence="4">
    <location>
        <begin position="1"/>
        <end position="16"/>
    </location>
</feature>
<dbReference type="Proteomes" id="UP000472266">
    <property type="component" value="Chromosome 12"/>
</dbReference>
<keyword evidence="7" id="KW-1185">Reference proteome</keyword>
<dbReference type="PANTHER" id="PTHR12253">
    <property type="entry name" value="RH14732P"/>
    <property type="match status" value="1"/>
</dbReference>
<dbReference type="GO" id="GO:0006644">
    <property type="term" value="P:phospholipid metabolic process"/>
    <property type="evidence" value="ECO:0007669"/>
    <property type="project" value="InterPro"/>
</dbReference>
<proteinExistence type="predicted"/>
<comment type="subcellular location">
    <subcellularLocation>
        <location evidence="1">Secreted</location>
    </subcellularLocation>
</comment>
<reference evidence="6 7" key="1">
    <citation type="submission" date="2019-11" db="EMBL/GenBank/DDBJ databases">
        <title>Strigops habroptila (kakapo) genome, bStrHab1, primary haplotype, v2.</title>
        <authorList>
            <person name="Jarvis E.D."/>
            <person name="Howard J."/>
            <person name="Rhie A."/>
            <person name="Phillippy A."/>
            <person name="Korlach J."/>
            <person name="Digby A."/>
            <person name="Iorns D."/>
            <person name="Eason D."/>
            <person name="Robertson B."/>
            <person name="Raemaekers T."/>
            <person name="Howe K."/>
            <person name="Lewin H."/>
            <person name="Damas J."/>
            <person name="Hastie A."/>
            <person name="Tracey A."/>
            <person name="Chow W."/>
            <person name="Fedrigo O."/>
        </authorList>
    </citation>
    <scope>NUCLEOTIDE SEQUENCE [LARGE SCALE GENOMIC DNA]</scope>
</reference>
<name>A0A672U2A5_STRHB</name>
<evidence type="ECO:0000313" key="6">
    <source>
        <dbReference type="Ensembl" id="ENSSHBP00005007582.1"/>
    </source>
</evidence>
<protein>
    <submittedName>
        <fullName evidence="6">Phospholipase A2 group III</fullName>
    </submittedName>
</protein>
<evidence type="ECO:0000256" key="2">
    <source>
        <dbReference type="ARBA" id="ARBA00022525"/>
    </source>
</evidence>
<feature type="chain" id="PRO_5025527906" evidence="4">
    <location>
        <begin position="17"/>
        <end position="277"/>
    </location>
</feature>
<dbReference type="InterPro" id="IPR033113">
    <property type="entry name" value="PLA2_histidine"/>
</dbReference>
<reference evidence="6" key="2">
    <citation type="submission" date="2025-08" db="UniProtKB">
        <authorList>
            <consortium name="Ensembl"/>
        </authorList>
    </citation>
    <scope>IDENTIFICATION</scope>
</reference>
<dbReference type="GO" id="GO:0050482">
    <property type="term" value="P:arachidonate secretion"/>
    <property type="evidence" value="ECO:0007669"/>
    <property type="project" value="InterPro"/>
</dbReference>
<dbReference type="Pfam" id="PF05826">
    <property type="entry name" value="Phospholip_A2_2"/>
    <property type="match status" value="2"/>
</dbReference>
<dbReference type="SUPFAM" id="SSF48619">
    <property type="entry name" value="Phospholipase A2, PLA2"/>
    <property type="match status" value="2"/>
</dbReference>
<dbReference type="AlphaFoldDB" id="A0A672U2A5"/>
<feature type="domain" description="Phospholipase A2-like central" evidence="5">
    <location>
        <begin position="82"/>
        <end position="128"/>
    </location>
</feature>
<evidence type="ECO:0000256" key="3">
    <source>
        <dbReference type="SAM" id="MobiDB-lite"/>
    </source>
</evidence>
<dbReference type="GO" id="GO:0005576">
    <property type="term" value="C:extracellular region"/>
    <property type="evidence" value="ECO:0007669"/>
    <property type="project" value="UniProtKB-SubCell"/>
</dbReference>
<reference evidence="6" key="3">
    <citation type="submission" date="2025-09" db="UniProtKB">
        <authorList>
            <consortium name="Ensembl"/>
        </authorList>
    </citation>
    <scope>IDENTIFICATION</scope>
</reference>
<sequence length="277" mass="30359">MWVGAALACAVAGTRAWPGGAVCARRAAGAGGARYAAFLSRGGPGPTALVERAWAGRGRLRSGRQAHPIPSAGLCSPELPAGVFRGPDRCCREHDQCSAQIMALQFNYGIRNYRLHTVFHCDCDARCRYGVVPLARMVQQRQYHYSLPTEGTGSPAVQPPGKGGKFSRAGHKQLRQGLSQNLSSTRHGHLLQLSSRRVQVPYPPHPPGTRLSPQAGLGRVCKSYEHLDKCKHQIVPSEVKYQLHNMDTWMLFHCNCTRRCVSRRKRQGSSHPGTMCT</sequence>
<feature type="domain" description="Phospholipase A2-like central" evidence="5">
    <location>
        <begin position="225"/>
        <end position="266"/>
    </location>
</feature>
<evidence type="ECO:0000259" key="5">
    <source>
        <dbReference type="Pfam" id="PF05826"/>
    </source>
</evidence>